<evidence type="ECO:0000256" key="5">
    <source>
        <dbReference type="ARBA" id="ARBA00022960"/>
    </source>
</evidence>
<evidence type="ECO:0000256" key="2">
    <source>
        <dbReference type="ARBA" id="ARBA00007776"/>
    </source>
</evidence>
<comment type="similarity">
    <text evidence="2">Belongs to the MreD family.</text>
</comment>
<organism evidence="9 10">
    <name type="scientific">Eilatimonas milleporae</name>
    <dbReference type="NCBI Taxonomy" id="911205"/>
    <lineage>
        <taxon>Bacteria</taxon>
        <taxon>Pseudomonadati</taxon>
        <taxon>Pseudomonadota</taxon>
        <taxon>Alphaproteobacteria</taxon>
        <taxon>Kordiimonadales</taxon>
        <taxon>Kordiimonadaceae</taxon>
        <taxon>Eilatimonas</taxon>
    </lineage>
</organism>
<reference evidence="9 10" key="1">
    <citation type="submission" date="2018-10" db="EMBL/GenBank/DDBJ databases">
        <title>Genomic Encyclopedia of Archaeal and Bacterial Type Strains, Phase II (KMG-II): from individual species to whole genera.</title>
        <authorList>
            <person name="Goeker M."/>
        </authorList>
    </citation>
    <scope>NUCLEOTIDE SEQUENCE [LARGE SCALE GENOMIC DNA]</scope>
    <source>
        <strain evidence="9 10">DSM 25217</strain>
    </source>
</reference>
<feature type="transmembrane region" description="Helical" evidence="8">
    <location>
        <begin position="112"/>
        <end position="132"/>
    </location>
</feature>
<sequence length="169" mass="18869">MNAARGGGSVENGIANFAPLAATVFLALVMLLPVGTGVANVMMPHFVLIATFYWLLRRPVLMPYGACAAIGFLLDLWLDVPLGLNMLMLLSTRLFILSQIKYLRGQTRLVQWLVFALFTLILYTLSWFAVALAKRDWLPVEPLFTQWLVTTLSYAPVALVIGRLRRVMV</sequence>
<dbReference type="Proteomes" id="UP000271227">
    <property type="component" value="Unassembled WGS sequence"/>
</dbReference>
<evidence type="ECO:0000313" key="9">
    <source>
        <dbReference type="EMBL" id="RMB11733.1"/>
    </source>
</evidence>
<accession>A0A3M0D620</accession>
<name>A0A3M0D620_9PROT</name>
<comment type="caution">
    <text evidence="9">The sequence shown here is derived from an EMBL/GenBank/DDBJ whole genome shotgun (WGS) entry which is preliminary data.</text>
</comment>
<evidence type="ECO:0000256" key="4">
    <source>
        <dbReference type="ARBA" id="ARBA00022692"/>
    </source>
</evidence>
<evidence type="ECO:0000256" key="6">
    <source>
        <dbReference type="ARBA" id="ARBA00022989"/>
    </source>
</evidence>
<evidence type="ECO:0000313" key="10">
    <source>
        <dbReference type="Proteomes" id="UP000271227"/>
    </source>
</evidence>
<keyword evidence="7 8" id="KW-0472">Membrane</keyword>
<dbReference type="EMBL" id="REFR01000009">
    <property type="protein sequence ID" value="RMB11733.1"/>
    <property type="molecule type" value="Genomic_DNA"/>
</dbReference>
<feature type="transmembrane region" description="Helical" evidence="8">
    <location>
        <begin position="144"/>
        <end position="164"/>
    </location>
</feature>
<evidence type="ECO:0000256" key="1">
    <source>
        <dbReference type="ARBA" id="ARBA00004651"/>
    </source>
</evidence>
<comment type="subcellular location">
    <subcellularLocation>
        <location evidence="1">Cell membrane</location>
        <topology evidence="1">Multi-pass membrane protein</topology>
    </subcellularLocation>
</comment>
<gene>
    <name evidence="9" type="ORF">BXY39_0215</name>
</gene>
<evidence type="ECO:0000256" key="7">
    <source>
        <dbReference type="ARBA" id="ARBA00023136"/>
    </source>
</evidence>
<evidence type="ECO:0000256" key="3">
    <source>
        <dbReference type="ARBA" id="ARBA00022475"/>
    </source>
</evidence>
<keyword evidence="4 8" id="KW-0812">Transmembrane</keyword>
<feature type="transmembrane region" description="Helical" evidence="8">
    <location>
        <begin position="84"/>
        <end position="100"/>
    </location>
</feature>
<keyword evidence="10" id="KW-1185">Reference proteome</keyword>
<feature type="transmembrane region" description="Helical" evidence="8">
    <location>
        <begin position="12"/>
        <end position="32"/>
    </location>
</feature>
<dbReference type="GO" id="GO:0005886">
    <property type="term" value="C:plasma membrane"/>
    <property type="evidence" value="ECO:0007669"/>
    <property type="project" value="UniProtKB-SubCell"/>
</dbReference>
<protein>
    <submittedName>
        <fullName evidence="9">Rod shape-determining protein MreD</fullName>
    </submittedName>
</protein>
<dbReference type="NCBIfam" id="TIGR03426">
    <property type="entry name" value="shape_MreD"/>
    <property type="match status" value="1"/>
</dbReference>
<proteinExistence type="inferred from homology"/>
<keyword evidence="3" id="KW-1003">Cell membrane</keyword>
<dbReference type="InterPro" id="IPR007227">
    <property type="entry name" value="Cell_shape_determining_MreD"/>
</dbReference>
<feature type="transmembrane region" description="Helical" evidence="8">
    <location>
        <begin position="61"/>
        <end position="78"/>
    </location>
</feature>
<evidence type="ECO:0000256" key="8">
    <source>
        <dbReference type="SAM" id="Phobius"/>
    </source>
</evidence>
<dbReference type="AlphaFoldDB" id="A0A3M0D620"/>
<dbReference type="OrthoDB" id="7161178at2"/>
<dbReference type="GO" id="GO:0008360">
    <property type="term" value="P:regulation of cell shape"/>
    <property type="evidence" value="ECO:0007669"/>
    <property type="project" value="UniProtKB-KW"/>
</dbReference>
<dbReference type="RefSeq" id="WP_121936983.1">
    <property type="nucleotide sequence ID" value="NZ_REFR01000009.1"/>
</dbReference>
<keyword evidence="6 8" id="KW-1133">Transmembrane helix</keyword>
<dbReference type="InParanoid" id="A0A3M0D620"/>
<dbReference type="Pfam" id="PF04093">
    <property type="entry name" value="MreD"/>
    <property type="match status" value="1"/>
</dbReference>
<keyword evidence="5" id="KW-0133">Cell shape</keyword>